<sequence length="99" mass="10893">MCCALEFCLKHIDVFPLLYYGITHESFVLYLHFLSFLICNGSGVTVDRVGEVGPAGFTEVGYGENDKKDCLFIILVLLNRALTVAGLVKAVPHKAVEQT</sequence>
<accession>A0AAN9MVM9</accession>
<organism evidence="1 2">
    <name type="scientific">Canavalia gladiata</name>
    <name type="common">Sword bean</name>
    <name type="synonym">Dolichos gladiatus</name>
    <dbReference type="NCBI Taxonomy" id="3824"/>
    <lineage>
        <taxon>Eukaryota</taxon>
        <taxon>Viridiplantae</taxon>
        <taxon>Streptophyta</taxon>
        <taxon>Embryophyta</taxon>
        <taxon>Tracheophyta</taxon>
        <taxon>Spermatophyta</taxon>
        <taxon>Magnoliopsida</taxon>
        <taxon>eudicotyledons</taxon>
        <taxon>Gunneridae</taxon>
        <taxon>Pentapetalae</taxon>
        <taxon>rosids</taxon>
        <taxon>fabids</taxon>
        <taxon>Fabales</taxon>
        <taxon>Fabaceae</taxon>
        <taxon>Papilionoideae</taxon>
        <taxon>50 kb inversion clade</taxon>
        <taxon>NPAAA clade</taxon>
        <taxon>indigoferoid/millettioid clade</taxon>
        <taxon>Phaseoleae</taxon>
        <taxon>Canavalia</taxon>
    </lineage>
</organism>
<reference evidence="1 2" key="1">
    <citation type="submission" date="2024-01" db="EMBL/GenBank/DDBJ databases">
        <title>The genomes of 5 underutilized Papilionoideae crops provide insights into root nodulation and disease resistanc.</title>
        <authorList>
            <person name="Jiang F."/>
        </authorList>
    </citation>
    <scope>NUCLEOTIDE SEQUENCE [LARGE SCALE GENOMIC DNA]</scope>
    <source>
        <strain evidence="1">LVBAO_FW01</strain>
        <tissue evidence="1">Leaves</tissue>
    </source>
</reference>
<proteinExistence type="predicted"/>
<protein>
    <submittedName>
        <fullName evidence="1">Uncharacterized protein</fullName>
    </submittedName>
</protein>
<evidence type="ECO:0000313" key="1">
    <source>
        <dbReference type="EMBL" id="KAK7361870.1"/>
    </source>
</evidence>
<comment type="caution">
    <text evidence="1">The sequence shown here is derived from an EMBL/GenBank/DDBJ whole genome shotgun (WGS) entry which is preliminary data.</text>
</comment>
<dbReference type="Proteomes" id="UP001367508">
    <property type="component" value="Unassembled WGS sequence"/>
</dbReference>
<evidence type="ECO:0000313" key="2">
    <source>
        <dbReference type="Proteomes" id="UP001367508"/>
    </source>
</evidence>
<gene>
    <name evidence="1" type="ORF">VNO77_03959</name>
</gene>
<dbReference type="EMBL" id="JAYMYQ010000001">
    <property type="protein sequence ID" value="KAK7361870.1"/>
    <property type="molecule type" value="Genomic_DNA"/>
</dbReference>
<dbReference type="AlphaFoldDB" id="A0AAN9MVM9"/>
<keyword evidence="2" id="KW-1185">Reference proteome</keyword>
<name>A0AAN9MVM9_CANGL</name>